<proteinExistence type="predicted"/>
<protein>
    <submittedName>
        <fullName evidence="1">Uncharacterized protein</fullName>
    </submittedName>
</protein>
<dbReference type="Proteomes" id="UP000419743">
    <property type="component" value="Unassembled WGS sequence"/>
</dbReference>
<dbReference type="RefSeq" id="WP_156739543.1">
    <property type="nucleotide sequence ID" value="NZ_CACRYJ010000014.1"/>
</dbReference>
<reference evidence="1 2" key="1">
    <citation type="submission" date="2019-11" db="EMBL/GenBank/DDBJ databases">
        <authorList>
            <person name="Criscuolo A."/>
        </authorList>
    </citation>
    <scope>NUCLEOTIDE SEQUENCE [LARGE SCALE GENOMIC DNA]</scope>
    <source>
        <strain evidence="1">CIP111667</strain>
    </source>
</reference>
<dbReference type="SUPFAM" id="SSF48239">
    <property type="entry name" value="Terpenoid cyclases/Protein prenyltransferases"/>
    <property type="match status" value="1"/>
</dbReference>
<gene>
    <name evidence="1" type="ORF">HALOF300_00831</name>
</gene>
<dbReference type="Gene3D" id="1.50.10.20">
    <property type="match status" value="1"/>
</dbReference>
<organism evidence="1 2">
    <name type="scientific">Occultella aeris</name>
    <dbReference type="NCBI Taxonomy" id="2761496"/>
    <lineage>
        <taxon>Bacteria</taxon>
        <taxon>Bacillati</taxon>
        <taxon>Actinomycetota</taxon>
        <taxon>Actinomycetes</taxon>
        <taxon>Micrococcales</taxon>
        <taxon>Ruaniaceae</taxon>
        <taxon>Occultella</taxon>
    </lineage>
</organism>
<dbReference type="AlphaFoldDB" id="A0A7M4DFE0"/>
<dbReference type="InterPro" id="IPR008930">
    <property type="entry name" value="Terpenoid_cyclase/PrenylTrfase"/>
</dbReference>
<keyword evidence="2" id="KW-1185">Reference proteome</keyword>
<name>A0A7M4DFE0_9MICO</name>
<dbReference type="InterPro" id="IPR006311">
    <property type="entry name" value="TAT_signal"/>
</dbReference>
<evidence type="ECO:0000313" key="2">
    <source>
        <dbReference type="Proteomes" id="UP000419743"/>
    </source>
</evidence>
<evidence type="ECO:0000313" key="1">
    <source>
        <dbReference type="EMBL" id="VZO35633.1"/>
    </source>
</evidence>
<accession>A0A7M4DFE0</accession>
<sequence>MSTFPLAHPPRRAVLLGGLATIGAAAGSALAGIPFALPAHGAPSSVGPLAPVPPLEAGRPDRSAFEPAEQRFATFLVTLADIANDVDDSDTQLRGFIRGGWWRSPAEPFNARISELVYVLAWFVTTERTWNPYRGDPALLARLDASLDYYLRLQHDDGSWPEYEPQERSRAATAFALGYLSKTLEHLRSADLLPQRRASITAALHAAMTWFLDPANTGIWQPERVEFVNQPMAGLAGSAKALALDPDPRLSELLSDRVTYLADHGQSPAGFLYEPRGMDIAYNLNVTLSEVIEIHEALGYPVLLPLVRRLADWLGYANVPEPDGSGLVSFASGAARTPMYFLDDATTDFQQRDLGSVLSERVPALRPFYTTAQDRDRIRADWAAADEPVPALVPGAVNPRIPANIGYGEHYPSRRAKDLALAQMPPVRRRRFTELRTDPQEQYYLFVRRPSHYVQAFFGTRPNEVVRAGFGLLWHPRGGVFVHGGQSSNTECWASVLPNGGTDGASNLAPTFYDGPVADGHVVTDVSDVGDLGIAWTTTGGNISGAALLTDDGLVREITATMDAVEQIPLVLMASDDLRWSDGTRAEYGTAATAVATSATLTRGEVSLVIDWGTAVEVSLTPTQRTYFADGRRRAHMLRVPHGTAGRIAYTFAG</sequence>
<comment type="caution">
    <text evidence="1">The sequence shown here is derived from an EMBL/GenBank/DDBJ whole genome shotgun (WGS) entry which is preliminary data.</text>
</comment>
<dbReference type="PROSITE" id="PS51318">
    <property type="entry name" value="TAT"/>
    <property type="match status" value="1"/>
</dbReference>
<dbReference type="EMBL" id="CACRYJ010000014">
    <property type="protein sequence ID" value="VZO35633.1"/>
    <property type="molecule type" value="Genomic_DNA"/>
</dbReference>